<sequence length="269" mass="30759">MAGYTEILDTNHHEHKVCLVRKDEPFICSGCKELGFELRYACHTAGCNHQYHRSCTLQPLNTRVPAPFYKHDFFFFKSLLKYDLYFYIFVHILNKVRGYVYYCPDKKVSLHPCCADLPRVITTETVQLKLERKITKKCGMCHERNQGSFSNPWAYASSEKMIQLHVACVRKALVSQFESRLYGVQKPKMLLPPPPAAGASAASSTSSSTAIVECNSFPVLEVDKYRRKSAGFLDTFRRIVRAVMAMVSAVITGNHLEIYMAFIEFFKPN</sequence>
<dbReference type="SUPFAM" id="SSF57889">
    <property type="entry name" value="Cysteine-rich domain"/>
    <property type="match status" value="2"/>
</dbReference>
<dbReference type="EnsemblPlants" id="ORUFI01G44820.1">
    <property type="protein sequence ID" value="ORUFI01G44820.1"/>
    <property type="gene ID" value="ORUFI01G44820"/>
</dbReference>
<dbReference type="InterPro" id="IPR046349">
    <property type="entry name" value="C1-like_sf"/>
</dbReference>
<name>A0A0E0N6M7_ORYRU</name>
<evidence type="ECO:0000313" key="1">
    <source>
        <dbReference type="EnsemblPlants" id="ORUFI01G44820.1"/>
    </source>
</evidence>
<accession>A0A0E0N6M7</accession>
<dbReference type="OMA" id="DTNHHEH"/>
<evidence type="ECO:0008006" key="3">
    <source>
        <dbReference type="Google" id="ProtNLM"/>
    </source>
</evidence>
<dbReference type="Gramene" id="ORUFI01G44820.1">
    <property type="protein sequence ID" value="ORUFI01G44820.1"/>
    <property type="gene ID" value="ORUFI01G44820"/>
</dbReference>
<organism evidence="1 2">
    <name type="scientific">Oryza rufipogon</name>
    <name type="common">Brownbeard rice</name>
    <name type="synonym">Asian wild rice</name>
    <dbReference type="NCBI Taxonomy" id="4529"/>
    <lineage>
        <taxon>Eukaryota</taxon>
        <taxon>Viridiplantae</taxon>
        <taxon>Streptophyta</taxon>
        <taxon>Embryophyta</taxon>
        <taxon>Tracheophyta</taxon>
        <taxon>Spermatophyta</taxon>
        <taxon>Magnoliopsida</taxon>
        <taxon>Liliopsida</taxon>
        <taxon>Poales</taxon>
        <taxon>Poaceae</taxon>
        <taxon>BOP clade</taxon>
        <taxon>Oryzoideae</taxon>
        <taxon>Oryzeae</taxon>
        <taxon>Oryzinae</taxon>
        <taxon>Oryza</taxon>
    </lineage>
</organism>
<keyword evidence="2" id="KW-1185">Reference proteome</keyword>
<protein>
    <recommendedName>
        <fullName evidence="3">DC1 domain-containing protein</fullName>
    </recommendedName>
</protein>
<dbReference type="PANTHER" id="PTHR46477:SF3">
    <property type="entry name" value="CYSTEINE_HISTIDINE-RICH C1 DOMAIN FAMILY PROTEIN"/>
    <property type="match status" value="1"/>
</dbReference>
<reference evidence="1" key="2">
    <citation type="submission" date="2015-06" db="UniProtKB">
        <authorList>
            <consortium name="EnsemblPlants"/>
        </authorList>
    </citation>
    <scope>IDENTIFICATION</scope>
</reference>
<evidence type="ECO:0000313" key="2">
    <source>
        <dbReference type="Proteomes" id="UP000008022"/>
    </source>
</evidence>
<dbReference type="HOGENOM" id="CLU_1067052_0_0_1"/>
<dbReference type="STRING" id="4529.A0A0E0N6M7"/>
<reference evidence="2" key="1">
    <citation type="submission" date="2013-06" db="EMBL/GenBank/DDBJ databases">
        <authorList>
            <person name="Zhao Q."/>
        </authorList>
    </citation>
    <scope>NUCLEOTIDE SEQUENCE</scope>
    <source>
        <strain evidence="2">cv. W1943</strain>
    </source>
</reference>
<dbReference type="Proteomes" id="UP000008022">
    <property type="component" value="Unassembled WGS sequence"/>
</dbReference>
<proteinExistence type="predicted"/>
<dbReference type="AlphaFoldDB" id="A0A0E0N6M7"/>
<dbReference type="PANTHER" id="PTHR46477">
    <property type="entry name" value="CYSTEINE/HISTIDINE-RICH C1 DOMAIN FAMILY PROTEIN"/>
    <property type="match status" value="1"/>
</dbReference>